<dbReference type="PANTHER" id="PTHR40094:SF1">
    <property type="entry name" value="UBIQUITIN DOMAIN-CONTAINING PROTEIN"/>
    <property type="match status" value="1"/>
</dbReference>
<evidence type="ECO:0000259" key="5">
    <source>
        <dbReference type="SMART" id="SM01360"/>
    </source>
</evidence>
<reference evidence="6 7" key="1">
    <citation type="submission" date="2021-10" db="EMBL/GenBank/DDBJ databases">
        <title>Alishewanella koreense sp. nov. isolated from seawater of southwestern coast in South Korea and the proposal for the reclassification of Rheinheimera perlucida and Rheinheimera tuosuensis as Arsukibacterium perlucida and Arsukibacterium tuosuensis.</title>
        <authorList>
            <person name="Kim K.H."/>
            <person name="Ruan W."/>
            <person name="Kim K.R."/>
            <person name="Baek J.H."/>
            <person name="Jeon C.O."/>
        </authorList>
    </citation>
    <scope>NUCLEOTIDE SEQUENCE [LARGE SCALE GENOMIC DNA]</scope>
    <source>
        <strain evidence="6 7">16-MA</strain>
    </source>
</reference>
<proteinExistence type="inferred from homology"/>
<evidence type="ECO:0000259" key="4">
    <source>
        <dbReference type="SMART" id="SM01359"/>
    </source>
</evidence>
<dbReference type="InterPro" id="IPR041246">
    <property type="entry name" value="Bact_MG10"/>
</dbReference>
<dbReference type="InterPro" id="IPR051802">
    <property type="entry name" value="YfhM-like"/>
</dbReference>
<dbReference type="Proteomes" id="UP000633814">
    <property type="component" value="Unassembled WGS sequence"/>
</dbReference>
<dbReference type="InterPro" id="IPR008930">
    <property type="entry name" value="Terpenoid_cyclase/PrenylTrfase"/>
</dbReference>
<dbReference type="SMART" id="SM01359">
    <property type="entry name" value="A2M_N_2"/>
    <property type="match status" value="1"/>
</dbReference>
<dbReference type="Pfam" id="PF01835">
    <property type="entry name" value="MG2"/>
    <property type="match status" value="1"/>
</dbReference>
<organism evidence="6 7">
    <name type="scientific">Alishewanella maricola</name>
    <dbReference type="NCBI Taxonomy" id="2795740"/>
    <lineage>
        <taxon>Bacteria</taxon>
        <taxon>Pseudomonadati</taxon>
        <taxon>Pseudomonadota</taxon>
        <taxon>Gammaproteobacteria</taxon>
        <taxon>Alteromonadales</taxon>
        <taxon>Alteromonadaceae</taxon>
        <taxon>Alishewanella</taxon>
    </lineage>
</organism>
<dbReference type="Gene3D" id="2.60.40.3710">
    <property type="match status" value="1"/>
</dbReference>
<dbReference type="Pfam" id="PF00207">
    <property type="entry name" value="A2M"/>
    <property type="match status" value="1"/>
</dbReference>
<dbReference type="SUPFAM" id="SSF48239">
    <property type="entry name" value="Terpenoid cyclases/Protein prenyltransferases"/>
    <property type="match status" value="1"/>
</dbReference>
<sequence>MSGSSSLFTRLFGQLSWAAPAWLAKLQQQAKAQPKRFGAALLIVLLALMSLALFTRYYWQLPKAPQVLAQVIAPSQGEIVQQEEQPTPLLLRFYQEDPASENAQLADVNPARISLPIATANLSAAKLALIGESLAVGDTITPAIQGQWQWLDDNQLQFLPEQAWPAGQRYQITLPKTWFADKLALATREWSFDSPALNVAIEQLQFYQDPEQVSVRRILATLAFTHAVEQQSLQKALSLNLPQSAEKVGSKAQSVAYTLQSAEQGRVWYLQSEPISLPKQAQFLTFELAAGVKAQHGQGRTQEAQQQQVLIPDHTTVLQISDAQLQLVRNAQAEPEQVLQLSLTDRVRFTDLTAHLQLYLLPPHPAKRTWTAAEFTPAILAQARLLHYQLEPGAFAHQQDFAIKLDLPAQRQLAVIVKAGLPGLDNYQLSQTYQRVLTLPDYPKEARISGEGAVLMLSGEQKMQLVSRGLPQLKVRLAKVLPQHLNHLISQSGGDISNPFFYNRSFGAENLAAITEQIFEINNQTPQKNQFLSLDLKPHLQREGMGVYFVEVYQHDPKYPDWLGEVLDKRLVLVTDLGLMVKHQQDSSQKVFVMSLASGKPVSGAKVQLLGRNGLAIYSGMTDKQGHVELGVTNGLKEAEQATVYLVQHTENGRTDSTFIPFNRYSRQLDYSRFAIDGEYQSGNAAQLKAFMFSDRGIYRPGETVQLASIIRRSDLAPVTAKNLSLQLQVNGPRGNALHQQKFTLSARGLQSFQLDTAKFSDTGEYDALIMLVDAQGRHQQTLGDVSFQLEEFLPDTLKISSEFNQQAKGWLLPEQLSLALQLDNLFGSAAQQRRVAARYVLMPSAFQFDAYPDYQFGIPNEQSLVAQRENLTEQQTDSAGQVTFNLPLQRFQQGHWQLQVYVEGFDSAGGRAVQHSNGALIATSPVLIGMKADGALSFLKQQQARQLHFLAINQQLTSVAQDNLTLKLVQKTPLSSLVKQPDGTLQYQTVLQQKVIAEQDFSIAEQGQSYQLNTEQPGDYQLQLFNKAGEVVSQTDYTVVGNANLTAQLEQNAELQLKLSKSDYHPGEWLEFSVTAPYTGSGLITIETNKVVAFRWFQADSSHSMQRIQIPADLQGNAYLNVSFVRAAGAPELLLSPLSYAVQPFNIARAARTLQLNLTAPALIQPGREFSFSLSSEQPADVLLYGVDAGILQVAAYDLPDPLAFFLQKRALQVRSMQMLDLILPEFSALQRLTAGPGGDTERIMVSGARLKSDTNPFARRVEQPGVFWLGVVKTDANGSVHQARLPDTFNGTVQLMAVGVSEQALGATRQDVLVRGPFVLQPDVLTAVAPADEFEISLSISNMLDGSGKALPLEVKTTVSQGLTLLSEPMQSITVDEGAAEVLRLKLKANEQPGEASIRFSVATIDGLQSSQRELSLSIRPAQPYLRQLQFGYSKSGQQQLNTTALLPVLAERQLTAGSSPLLLVDRLSHYLDTYPHGCTEQMVSQVFPWIPLVKQAHFQAQWPQLNEKFAKLLQALAERQQADGGFAFWPGHTQSADFPSLYVIQFLLEAEQQGFAVPHYMLERALNYLRSVSQAAGANLYQARLRAQAIYLLSVKGEQVSNALTHLHERLTRQHEQRWQSDILAVYMAASYQILQQPSLAQSLLKPYQAGKTSLLERDYKPVNRLAQPFANPEFQSQFNLDSQYLLLLARHFPEQAAQLSSEQLLTQLEPLFAGDYHTQAAAYSILALAAYADIKPNTVSVLPTLSADGEKLALLDNWPYAHATTGQAVQQFSLNAGYPLFYALSEQGYAAQLPSKARADGVELVRDYLNSEGEKITSASQGQLLTVRLRLRSLTGDTISNMVITDLLPAGFEVVRSSVPRQSGLWQADYMDIREDRVLWFGAIATQMTELTYQVRVSTAGRFTVPVASAEAMYDNRVRAYTPAGQLEVSAYQAQPTRP</sequence>
<dbReference type="SMART" id="SM01360">
    <property type="entry name" value="A2M"/>
    <property type="match status" value="1"/>
</dbReference>
<feature type="domain" description="Alpha-2-macroglobulin" evidence="5">
    <location>
        <begin position="1268"/>
        <end position="1359"/>
    </location>
</feature>
<evidence type="ECO:0000256" key="3">
    <source>
        <dbReference type="SAM" id="Phobius"/>
    </source>
</evidence>
<dbReference type="Pfam" id="PF11974">
    <property type="entry name" value="bMG3"/>
    <property type="match status" value="1"/>
</dbReference>
<dbReference type="InterPro" id="IPR041203">
    <property type="entry name" value="Bact_A2M_MG5"/>
</dbReference>
<evidence type="ECO:0000313" key="7">
    <source>
        <dbReference type="Proteomes" id="UP000633814"/>
    </source>
</evidence>
<comment type="caution">
    <text evidence="6">The sequence shown here is derived from an EMBL/GenBank/DDBJ whole genome shotgun (WGS) entry which is preliminary data.</text>
</comment>
<keyword evidence="3" id="KW-0812">Transmembrane</keyword>
<dbReference type="CDD" id="cd02891">
    <property type="entry name" value="A2M_like"/>
    <property type="match status" value="1"/>
</dbReference>
<keyword evidence="3" id="KW-0472">Membrane</keyword>
<evidence type="ECO:0000256" key="2">
    <source>
        <dbReference type="ARBA" id="ARBA00022729"/>
    </source>
</evidence>
<keyword evidence="7" id="KW-1185">Reference proteome</keyword>
<evidence type="ECO:0000256" key="1">
    <source>
        <dbReference type="ARBA" id="ARBA00010556"/>
    </source>
</evidence>
<protein>
    <submittedName>
        <fullName evidence="6">Alpha-2-macroglobulin</fullName>
    </submittedName>
</protein>
<dbReference type="Gene3D" id="1.50.10.20">
    <property type="match status" value="1"/>
</dbReference>
<dbReference type="EMBL" id="JAEINI020000002">
    <property type="protein sequence ID" value="MCB5226022.1"/>
    <property type="molecule type" value="Genomic_DNA"/>
</dbReference>
<evidence type="ECO:0000313" key="6">
    <source>
        <dbReference type="EMBL" id="MCB5226022.1"/>
    </source>
</evidence>
<name>A0ABS8C120_9ALTE</name>
<dbReference type="Pfam" id="PF07703">
    <property type="entry name" value="A2M_BRD"/>
    <property type="match status" value="1"/>
</dbReference>
<dbReference type="InterPro" id="IPR001599">
    <property type="entry name" value="Macroglobln_a2"/>
</dbReference>
<keyword evidence="3" id="KW-1133">Transmembrane helix</keyword>
<gene>
    <name evidence="6" type="ORF">JAO78_004265</name>
</gene>
<dbReference type="Pfam" id="PF17972">
    <property type="entry name" value="bMG5"/>
    <property type="match status" value="1"/>
</dbReference>
<feature type="domain" description="Alpha-2-macroglobulin bait region" evidence="4">
    <location>
        <begin position="1056"/>
        <end position="1195"/>
    </location>
</feature>
<dbReference type="InterPro" id="IPR002890">
    <property type="entry name" value="MG2"/>
</dbReference>
<dbReference type="InterPro" id="IPR011625">
    <property type="entry name" value="A2M_N_BRD"/>
</dbReference>
<accession>A0ABS8C120</accession>
<dbReference type="InterPro" id="IPR021868">
    <property type="entry name" value="Alpha_2_Macroglob_MG3"/>
</dbReference>
<keyword evidence="2" id="KW-0732">Signal</keyword>
<dbReference type="RefSeq" id="WP_226750115.1">
    <property type="nucleotide sequence ID" value="NZ_JAEINI020000002.1"/>
</dbReference>
<feature type="transmembrane region" description="Helical" evidence="3">
    <location>
        <begin position="37"/>
        <end position="59"/>
    </location>
</feature>
<dbReference type="Gene3D" id="2.60.40.1930">
    <property type="match status" value="1"/>
</dbReference>
<dbReference type="PANTHER" id="PTHR40094">
    <property type="entry name" value="ALPHA-2-MACROGLOBULIN HOMOLOG"/>
    <property type="match status" value="1"/>
</dbReference>
<dbReference type="Pfam" id="PF17973">
    <property type="entry name" value="bMG10"/>
    <property type="match status" value="1"/>
</dbReference>
<comment type="similarity">
    <text evidence="1">Belongs to the protease inhibitor I39 (alpha-2-macroglobulin) family. Bacterial alpha-2-macroglobulin subfamily.</text>
</comment>